<dbReference type="GO" id="GO:0005524">
    <property type="term" value="F:ATP binding"/>
    <property type="evidence" value="ECO:0007669"/>
    <property type="project" value="UniProtKB-KW"/>
</dbReference>
<dbReference type="STRING" id="1045774.SAMN05421872_11842"/>
<dbReference type="Pfam" id="PF00005">
    <property type="entry name" value="ABC_tran"/>
    <property type="match status" value="1"/>
</dbReference>
<dbReference type="InterPro" id="IPR027417">
    <property type="entry name" value="P-loop_NTPase"/>
</dbReference>
<dbReference type="GO" id="GO:0016887">
    <property type="term" value="F:ATP hydrolysis activity"/>
    <property type="evidence" value="ECO:0007669"/>
    <property type="project" value="InterPro"/>
</dbReference>
<dbReference type="Gene3D" id="3.40.50.300">
    <property type="entry name" value="P-loop containing nucleotide triphosphate hydrolases"/>
    <property type="match status" value="1"/>
</dbReference>
<dbReference type="PANTHER" id="PTHR42794:SF1">
    <property type="entry name" value="HEMIN IMPORT ATP-BINDING PROTEIN HMUV"/>
    <property type="match status" value="1"/>
</dbReference>
<protein>
    <submittedName>
        <fullName evidence="5">Iron complex transport system ATP-binding protein</fullName>
    </submittedName>
</protein>
<keyword evidence="1" id="KW-0813">Transport</keyword>
<keyword evidence="3 5" id="KW-0067">ATP-binding</keyword>
<dbReference type="PROSITE" id="PS50893">
    <property type="entry name" value="ABC_TRANSPORTER_2"/>
    <property type="match status" value="1"/>
</dbReference>
<dbReference type="CDD" id="cd03214">
    <property type="entry name" value="ABC_Iron-Siderophores_B12_Hemin"/>
    <property type="match status" value="1"/>
</dbReference>
<accession>A0A1G7BJD4</accession>
<dbReference type="FunFam" id="3.40.50.300:FF:000134">
    <property type="entry name" value="Iron-enterobactin ABC transporter ATP-binding protein"/>
    <property type="match status" value="1"/>
</dbReference>
<gene>
    <name evidence="5" type="ORF">SAMN05421872_11842</name>
</gene>
<keyword evidence="6" id="KW-1185">Reference proteome</keyword>
<name>A0A1G7BJD4_9ACTN</name>
<keyword evidence="2" id="KW-0547">Nucleotide-binding</keyword>
<evidence type="ECO:0000256" key="2">
    <source>
        <dbReference type="ARBA" id="ARBA00022741"/>
    </source>
</evidence>
<reference evidence="5 6" key="1">
    <citation type="submission" date="2016-10" db="EMBL/GenBank/DDBJ databases">
        <authorList>
            <person name="de Groot N.N."/>
        </authorList>
    </citation>
    <scope>NUCLEOTIDE SEQUENCE [LARGE SCALE GENOMIC DNA]</scope>
    <source>
        <strain evidence="5 6">CGMCC 4.6858</strain>
    </source>
</reference>
<sequence length="261" mass="28034">MTAPSIVVDGVGVTLGGAVVLDAVSLTCRPGRVTGLLGPNGSGKTTLLHTVAGLRRPATGRVLLDDQDVHVLRARERARLLALVEQDASTSLDLRVRQVVDLGRIAHRVRFGPPQSDPGGIDAVERALATARVDHLADRPWHALSGGERQRVHLARALAQEPSVLLLDEPTNHLDLGHQLDFLERVRGLGLTTVAALHDLELAAAYCDDLVVLDRGRLVAHGPVAEVLTPALVAEVYGVRVTVEPHPTQPRPHVRWEGVVR</sequence>
<dbReference type="RefSeq" id="WP_090860917.1">
    <property type="nucleotide sequence ID" value="NZ_FMZM01000018.1"/>
</dbReference>
<keyword evidence="4" id="KW-1278">Translocase</keyword>
<organism evidence="5 6">
    <name type="scientific">Nocardioides lianchengensis</name>
    <dbReference type="NCBI Taxonomy" id="1045774"/>
    <lineage>
        <taxon>Bacteria</taxon>
        <taxon>Bacillati</taxon>
        <taxon>Actinomycetota</taxon>
        <taxon>Actinomycetes</taxon>
        <taxon>Propionibacteriales</taxon>
        <taxon>Nocardioidaceae</taxon>
        <taxon>Nocardioides</taxon>
    </lineage>
</organism>
<evidence type="ECO:0000313" key="6">
    <source>
        <dbReference type="Proteomes" id="UP000199034"/>
    </source>
</evidence>
<dbReference type="EMBL" id="FMZM01000018">
    <property type="protein sequence ID" value="SDE27228.1"/>
    <property type="molecule type" value="Genomic_DNA"/>
</dbReference>
<evidence type="ECO:0000256" key="3">
    <source>
        <dbReference type="ARBA" id="ARBA00022840"/>
    </source>
</evidence>
<dbReference type="Proteomes" id="UP000199034">
    <property type="component" value="Unassembled WGS sequence"/>
</dbReference>
<proteinExistence type="predicted"/>
<dbReference type="PANTHER" id="PTHR42794">
    <property type="entry name" value="HEMIN IMPORT ATP-BINDING PROTEIN HMUV"/>
    <property type="match status" value="1"/>
</dbReference>
<dbReference type="OrthoDB" id="5296765at2"/>
<dbReference type="InterPro" id="IPR003439">
    <property type="entry name" value="ABC_transporter-like_ATP-bd"/>
</dbReference>
<evidence type="ECO:0000256" key="1">
    <source>
        <dbReference type="ARBA" id="ARBA00022448"/>
    </source>
</evidence>
<dbReference type="SUPFAM" id="SSF52540">
    <property type="entry name" value="P-loop containing nucleoside triphosphate hydrolases"/>
    <property type="match status" value="1"/>
</dbReference>
<dbReference type="SMART" id="SM00382">
    <property type="entry name" value="AAA"/>
    <property type="match status" value="1"/>
</dbReference>
<dbReference type="InterPro" id="IPR003593">
    <property type="entry name" value="AAA+_ATPase"/>
</dbReference>
<dbReference type="AlphaFoldDB" id="A0A1G7BJD4"/>
<evidence type="ECO:0000256" key="4">
    <source>
        <dbReference type="ARBA" id="ARBA00022967"/>
    </source>
</evidence>
<evidence type="ECO:0000313" key="5">
    <source>
        <dbReference type="EMBL" id="SDE27228.1"/>
    </source>
</evidence>